<dbReference type="EMBL" id="CP000245">
    <property type="protein sequence ID" value="AEG92740.1"/>
    <property type="molecule type" value="Genomic_DNA"/>
</dbReference>
<keyword evidence="2" id="KW-1185">Reference proteome</keyword>
<proteinExistence type="predicted"/>
<gene>
    <name evidence="1" type="ordered locus">Rta_16480</name>
</gene>
<dbReference type="InterPro" id="IPR029033">
    <property type="entry name" value="His_PPase_superfam"/>
</dbReference>
<dbReference type="HOGENOM" id="CLU_033323_8_3_4"/>
<dbReference type="GO" id="GO:0005737">
    <property type="term" value="C:cytoplasm"/>
    <property type="evidence" value="ECO:0007669"/>
    <property type="project" value="TreeGrafter"/>
</dbReference>
<dbReference type="InterPro" id="IPR050275">
    <property type="entry name" value="PGM_Phosphatase"/>
</dbReference>
<dbReference type="OrthoDB" id="5296884at2"/>
<dbReference type="GO" id="GO:0016791">
    <property type="term" value="F:phosphatase activity"/>
    <property type="evidence" value="ECO:0007669"/>
    <property type="project" value="TreeGrafter"/>
</dbReference>
<dbReference type="RefSeq" id="WP_013900972.1">
    <property type="nucleotide sequence ID" value="NC_015677.1"/>
</dbReference>
<dbReference type="Pfam" id="PF00300">
    <property type="entry name" value="His_Phos_1"/>
    <property type="match status" value="1"/>
</dbReference>
<organism evidence="1 2">
    <name type="scientific">Ramlibacter tataouinensis (strain ATCC BAA-407 / DSM 14655 / LMG 21543 / TTB310)</name>
    <dbReference type="NCBI Taxonomy" id="365046"/>
    <lineage>
        <taxon>Bacteria</taxon>
        <taxon>Pseudomonadati</taxon>
        <taxon>Pseudomonadota</taxon>
        <taxon>Betaproteobacteria</taxon>
        <taxon>Burkholderiales</taxon>
        <taxon>Comamonadaceae</taxon>
        <taxon>Ramlibacter</taxon>
    </lineage>
</organism>
<dbReference type="PATRIC" id="fig|365046.3.peg.1681"/>
<accession>F5Y654</accession>
<dbReference type="SMART" id="SM00855">
    <property type="entry name" value="PGAM"/>
    <property type="match status" value="1"/>
</dbReference>
<dbReference type="eggNOG" id="COG0406">
    <property type="taxonomic scope" value="Bacteria"/>
</dbReference>
<dbReference type="Gene3D" id="3.40.50.1240">
    <property type="entry name" value="Phosphoglycerate mutase-like"/>
    <property type="match status" value="1"/>
</dbReference>
<reference evidence="2" key="1">
    <citation type="submission" date="2006-01" db="EMBL/GenBank/DDBJ databases">
        <title>Genome of the cyst-dividing bacterium Ramlibacter tataouinensis.</title>
        <authorList>
            <person name="Barakat M."/>
            <person name="Ortet P."/>
            <person name="De Luca G."/>
            <person name="Jourlin-Castelli C."/>
            <person name="Ansaldi M."/>
            <person name="Py B."/>
            <person name="Fichant G."/>
            <person name="Coutinho P."/>
            <person name="Voulhoux R."/>
            <person name="Bastien O."/>
            <person name="Roy S."/>
            <person name="Marechal E."/>
            <person name="Henrissat B."/>
            <person name="Quentin Y."/>
            <person name="Noirot P."/>
            <person name="Filloux A."/>
            <person name="Mejean V."/>
            <person name="DuBow M."/>
            <person name="Barras F."/>
            <person name="Heulin T."/>
        </authorList>
    </citation>
    <scope>NUCLEOTIDE SEQUENCE [LARGE SCALE GENOMIC DNA]</scope>
    <source>
        <strain evidence="2">ATCC BAA-407 / DSM 14655 / LMG 21543 / TTB310</strain>
    </source>
</reference>
<evidence type="ECO:0000313" key="1">
    <source>
        <dbReference type="EMBL" id="AEG92740.1"/>
    </source>
</evidence>
<dbReference type="SUPFAM" id="SSF53254">
    <property type="entry name" value="Phosphoglycerate mutase-like"/>
    <property type="match status" value="1"/>
</dbReference>
<sequence>MKLWLVRHARPIVQEGICYGATDLPADPQATLEAARALAAALPTGLAVRCSPLRRCLQLAQALHALRPDLAHETDARLAEMDFGTWEGQRWDAIGRTAFEAWMADFARHRCGGGESVAVLMARVGQAMAEVRAGHRDVLWISHAGVVRAARMLARGVPAPAQASDWPADGVGFGAAHCLDLCDPGETPAAQPQA</sequence>
<dbReference type="PANTHER" id="PTHR48100">
    <property type="entry name" value="BROAD-SPECIFICITY PHOSPHATASE YOR283W-RELATED"/>
    <property type="match status" value="1"/>
</dbReference>
<reference evidence="1 2" key="2">
    <citation type="journal article" date="2011" name="PLoS ONE">
        <title>The Cyst-Dividing Bacterium Ramlibacter tataouinensis TTB310 Genome Reveals a Well-Stocked Toolbox for Adaptation to a Desert Environment.</title>
        <authorList>
            <person name="De Luca G."/>
            <person name="Barakat M."/>
            <person name="Ortet P."/>
            <person name="Fochesato S."/>
            <person name="Jourlin-Castelli C."/>
            <person name="Ansaldi M."/>
            <person name="Py B."/>
            <person name="Fichant G."/>
            <person name="Coutinho P.M."/>
            <person name="Voulhoux R."/>
            <person name="Bastien O."/>
            <person name="Marechal E."/>
            <person name="Henrissat B."/>
            <person name="Quentin Y."/>
            <person name="Noirot P."/>
            <person name="Filloux A."/>
            <person name="Mejean V."/>
            <person name="Dubow M.S."/>
            <person name="Barras F."/>
            <person name="Barbe V."/>
            <person name="Weissenbach J."/>
            <person name="Mihalcescu I."/>
            <person name="Vermeglio A."/>
            <person name="Achouak W."/>
            <person name="Heulin T."/>
        </authorList>
    </citation>
    <scope>NUCLEOTIDE SEQUENCE [LARGE SCALE GENOMIC DNA]</scope>
    <source>
        <strain evidence="2">ATCC BAA-407 / DSM 14655 / LMG 21543 / TTB310</strain>
    </source>
</reference>
<dbReference type="InterPro" id="IPR013078">
    <property type="entry name" value="His_Pase_superF_clade-1"/>
</dbReference>
<dbReference type="STRING" id="365046.Rta_16480"/>
<name>F5Y654_RAMTT</name>
<dbReference type="KEGG" id="rta:Rta_16480"/>
<dbReference type="PANTHER" id="PTHR48100:SF1">
    <property type="entry name" value="HISTIDINE PHOSPHATASE FAMILY PROTEIN-RELATED"/>
    <property type="match status" value="1"/>
</dbReference>
<protein>
    <recommendedName>
        <fullName evidence="3">Phosphoglycerate kinase</fullName>
    </recommendedName>
</protein>
<dbReference type="AlphaFoldDB" id="F5Y654"/>
<evidence type="ECO:0008006" key="3">
    <source>
        <dbReference type="Google" id="ProtNLM"/>
    </source>
</evidence>
<dbReference type="Proteomes" id="UP000008385">
    <property type="component" value="Chromosome"/>
</dbReference>
<evidence type="ECO:0000313" key="2">
    <source>
        <dbReference type="Proteomes" id="UP000008385"/>
    </source>
</evidence>